<evidence type="ECO:0000259" key="6">
    <source>
        <dbReference type="PROSITE" id="PS50106"/>
    </source>
</evidence>
<sequence>MKRRNIGMLRRLATGALIAACLSVSSAAFAEVSKDGKAADRDMVQELIAKYHVSGIGSEELAGNTVDEMLKKLNDPYTNYLSKDDFASFESMLNRDFVGIGVQLEDSKNGLLVVEVYEGTSSEAAGMIEGDVIVEIDGEPIKGKAYGELTDKLLGAENSTLRVTVERGGSLKTMDIARKRVALPVVTGQLFDGKTGYIKLATFSAEADELFAVELNKLLKAGMKSLIVDIRDNPGGLVDTATNIAKSFKVNGVLIHSLDRDKNDRPVIVENGTSLPVPVYFLVNEGSASASEVLTGFIQDYGLGKVFGKKTFGKGSVQTLYELNSGSMLKLTVEQYLTPNFREVDHKGLQPDVEIEGSLPQLIAVLHQSGIGEITLERTPTQVTIDKVRREELMPVIVENGKTYVPSRVLAALIGASITWNQANVSVDIRSAKAAAAFTEKDGSLILSDGTGYIELNAFAREFPQLSWGGSGERISLFARKAG</sequence>
<accession>A0A329MGE8</accession>
<keyword evidence="8" id="KW-1185">Reference proteome</keyword>
<dbReference type="Pfam" id="PF07833">
    <property type="entry name" value="Cu_amine_oxidN1"/>
    <property type="match status" value="1"/>
</dbReference>
<dbReference type="InterPro" id="IPR005151">
    <property type="entry name" value="Tail-specific_protease"/>
</dbReference>
<evidence type="ECO:0000313" key="7">
    <source>
        <dbReference type="EMBL" id="RAV18880.1"/>
    </source>
</evidence>
<feature type="chain" id="PRO_5016312370" evidence="5">
    <location>
        <begin position="31"/>
        <end position="483"/>
    </location>
</feature>
<dbReference type="GO" id="GO:0006508">
    <property type="term" value="P:proteolysis"/>
    <property type="evidence" value="ECO:0007669"/>
    <property type="project" value="UniProtKB-KW"/>
</dbReference>
<evidence type="ECO:0000256" key="5">
    <source>
        <dbReference type="SAM" id="SignalP"/>
    </source>
</evidence>
<dbReference type="Gene3D" id="3.30.750.44">
    <property type="match status" value="1"/>
</dbReference>
<keyword evidence="2 7" id="KW-0645">Protease</keyword>
<dbReference type="InterPro" id="IPR036034">
    <property type="entry name" value="PDZ_sf"/>
</dbReference>
<proteinExistence type="inferred from homology"/>
<evidence type="ECO:0000256" key="3">
    <source>
        <dbReference type="ARBA" id="ARBA00022801"/>
    </source>
</evidence>
<dbReference type="OrthoDB" id="9812068at2"/>
<organism evidence="7 8">
    <name type="scientific">Paenibacillus contaminans</name>
    <dbReference type="NCBI Taxonomy" id="450362"/>
    <lineage>
        <taxon>Bacteria</taxon>
        <taxon>Bacillati</taxon>
        <taxon>Bacillota</taxon>
        <taxon>Bacilli</taxon>
        <taxon>Bacillales</taxon>
        <taxon>Paenibacillaceae</taxon>
        <taxon>Paenibacillus</taxon>
    </lineage>
</organism>
<evidence type="ECO:0000313" key="8">
    <source>
        <dbReference type="Proteomes" id="UP000250369"/>
    </source>
</evidence>
<dbReference type="SUPFAM" id="SSF50156">
    <property type="entry name" value="PDZ domain-like"/>
    <property type="match status" value="1"/>
</dbReference>
<dbReference type="PROSITE" id="PS50106">
    <property type="entry name" value="PDZ"/>
    <property type="match status" value="1"/>
</dbReference>
<dbReference type="InterPro" id="IPR012854">
    <property type="entry name" value="Cu_amine_oxidase-like_N"/>
</dbReference>
<dbReference type="InterPro" id="IPR001478">
    <property type="entry name" value="PDZ"/>
</dbReference>
<dbReference type="NCBIfam" id="TIGR00225">
    <property type="entry name" value="prc"/>
    <property type="match status" value="1"/>
</dbReference>
<feature type="signal peptide" evidence="5">
    <location>
        <begin position="1"/>
        <end position="30"/>
    </location>
</feature>
<dbReference type="GO" id="GO:0008236">
    <property type="term" value="F:serine-type peptidase activity"/>
    <property type="evidence" value="ECO:0007669"/>
    <property type="project" value="UniProtKB-KW"/>
</dbReference>
<dbReference type="CDD" id="cd07560">
    <property type="entry name" value="Peptidase_S41_CPP"/>
    <property type="match status" value="1"/>
</dbReference>
<dbReference type="Pfam" id="PF13180">
    <property type="entry name" value="PDZ_2"/>
    <property type="match status" value="1"/>
</dbReference>
<name>A0A329MGE8_9BACL</name>
<dbReference type="Gene3D" id="2.30.42.10">
    <property type="match status" value="1"/>
</dbReference>
<dbReference type="GO" id="GO:0007165">
    <property type="term" value="P:signal transduction"/>
    <property type="evidence" value="ECO:0007669"/>
    <property type="project" value="TreeGrafter"/>
</dbReference>
<comment type="similarity">
    <text evidence="1">Belongs to the peptidase S41A family.</text>
</comment>
<dbReference type="Proteomes" id="UP000250369">
    <property type="component" value="Unassembled WGS sequence"/>
</dbReference>
<keyword evidence="5" id="KW-0732">Signal</keyword>
<dbReference type="RefSeq" id="WP_113033537.1">
    <property type="nucleotide sequence ID" value="NZ_QMFB01000015.1"/>
</dbReference>
<dbReference type="CDD" id="cd06782">
    <property type="entry name" value="cpPDZ_CPP-like"/>
    <property type="match status" value="1"/>
</dbReference>
<dbReference type="EMBL" id="QMFB01000015">
    <property type="protein sequence ID" value="RAV18880.1"/>
    <property type="molecule type" value="Genomic_DNA"/>
</dbReference>
<dbReference type="Pfam" id="PF03572">
    <property type="entry name" value="Peptidase_S41"/>
    <property type="match status" value="1"/>
</dbReference>
<gene>
    <name evidence="7" type="ORF">DQG23_24440</name>
</gene>
<dbReference type="AlphaFoldDB" id="A0A329MGE8"/>
<feature type="domain" description="PDZ" evidence="6">
    <location>
        <begin position="90"/>
        <end position="153"/>
    </location>
</feature>
<dbReference type="GO" id="GO:0030288">
    <property type="term" value="C:outer membrane-bounded periplasmic space"/>
    <property type="evidence" value="ECO:0007669"/>
    <property type="project" value="TreeGrafter"/>
</dbReference>
<dbReference type="InterPro" id="IPR004447">
    <property type="entry name" value="Peptidase_S41A"/>
</dbReference>
<dbReference type="Gene3D" id="3.90.226.10">
    <property type="entry name" value="2-enoyl-CoA Hydratase, Chain A, domain 1"/>
    <property type="match status" value="1"/>
</dbReference>
<evidence type="ECO:0000256" key="4">
    <source>
        <dbReference type="ARBA" id="ARBA00022825"/>
    </source>
</evidence>
<protein>
    <submittedName>
        <fullName evidence="7">Carboxyl-terminal protease</fullName>
    </submittedName>
</protein>
<comment type="caution">
    <text evidence="7">The sequence shown here is derived from an EMBL/GenBank/DDBJ whole genome shotgun (WGS) entry which is preliminary data.</text>
</comment>
<dbReference type="PANTHER" id="PTHR32060">
    <property type="entry name" value="TAIL-SPECIFIC PROTEASE"/>
    <property type="match status" value="1"/>
</dbReference>
<keyword evidence="4" id="KW-0720">Serine protease</keyword>
<dbReference type="GO" id="GO:0004175">
    <property type="term" value="F:endopeptidase activity"/>
    <property type="evidence" value="ECO:0007669"/>
    <property type="project" value="TreeGrafter"/>
</dbReference>
<dbReference type="PANTHER" id="PTHR32060:SF30">
    <property type="entry name" value="CARBOXY-TERMINAL PROCESSING PROTEASE CTPA"/>
    <property type="match status" value="1"/>
</dbReference>
<evidence type="ECO:0000256" key="1">
    <source>
        <dbReference type="ARBA" id="ARBA00009179"/>
    </source>
</evidence>
<keyword evidence="3" id="KW-0378">Hydrolase</keyword>
<reference evidence="7 8" key="1">
    <citation type="journal article" date="2009" name="Int. J. Syst. Evol. Microbiol.">
        <title>Paenibacillus contaminans sp. nov., isolated from a contaminated laboratory plate.</title>
        <authorList>
            <person name="Chou J.H."/>
            <person name="Lee J.H."/>
            <person name="Lin M.C."/>
            <person name="Chang P.S."/>
            <person name="Arun A.B."/>
            <person name="Young C.C."/>
            <person name="Chen W.M."/>
        </authorList>
    </citation>
    <scope>NUCLEOTIDE SEQUENCE [LARGE SCALE GENOMIC DNA]</scope>
    <source>
        <strain evidence="7 8">CKOBP-6</strain>
    </source>
</reference>
<dbReference type="SMART" id="SM00228">
    <property type="entry name" value="PDZ"/>
    <property type="match status" value="1"/>
</dbReference>
<evidence type="ECO:0000256" key="2">
    <source>
        <dbReference type="ARBA" id="ARBA00022670"/>
    </source>
</evidence>
<dbReference type="InterPro" id="IPR029045">
    <property type="entry name" value="ClpP/crotonase-like_dom_sf"/>
</dbReference>
<dbReference type="SMART" id="SM00245">
    <property type="entry name" value="TSPc"/>
    <property type="match status" value="1"/>
</dbReference>
<dbReference type="SUPFAM" id="SSF52096">
    <property type="entry name" value="ClpP/crotonase"/>
    <property type="match status" value="1"/>
</dbReference>